<evidence type="ECO:0000313" key="2">
    <source>
        <dbReference type="Proteomes" id="UP000595895"/>
    </source>
</evidence>
<protein>
    <submittedName>
        <fullName evidence="1">Uncharacterized protein</fullName>
    </submittedName>
</protein>
<dbReference type="KEGG" id="awe:JG540_08415"/>
<accession>A0A7T7M8X4</accession>
<proteinExistence type="predicted"/>
<gene>
    <name evidence="1" type="ORF">JG540_08415</name>
</gene>
<dbReference type="AlphaFoldDB" id="A0A7T7M8X4"/>
<dbReference type="EMBL" id="CP066802">
    <property type="protein sequence ID" value="QQM67055.1"/>
    <property type="molecule type" value="Genomic_DNA"/>
</dbReference>
<reference evidence="1 2" key="1">
    <citation type="submission" date="2020-12" db="EMBL/GenBank/DDBJ databases">
        <authorList>
            <person name="Zhou J."/>
        </authorList>
    </citation>
    <scope>NUCLEOTIDE SEQUENCE [LARGE SCALE GENOMIC DNA]</scope>
    <source>
        <strain evidence="1 2">CCUG 61299</strain>
    </source>
</reference>
<organism evidence="1 2">
    <name type="scientific">Actinomyces weissii</name>
    <dbReference type="NCBI Taxonomy" id="675090"/>
    <lineage>
        <taxon>Bacteria</taxon>
        <taxon>Bacillati</taxon>
        <taxon>Actinomycetota</taxon>
        <taxon>Actinomycetes</taxon>
        <taxon>Actinomycetales</taxon>
        <taxon>Actinomycetaceae</taxon>
        <taxon>Actinomyces</taxon>
    </lineage>
</organism>
<keyword evidence="2" id="KW-1185">Reference proteome</keyword>
<sequence length="213" mass="23983">MKRVSVKALTKQLGALRSWWRTRTGRQKTVVLLVAALTVTSSFLGWRVYQLTRPEPELLCKHLPTAELVPIVGYQPRQNRPPFEEQDIYSCTVKSPDPDLPAQATSLLWESGTRSDLSAVYPSKEKLIQLAAKDPNARIETEVPGHPEAFLFFDTGASCAYWVNQTHAVRACARTDSRATPDQREHLLNQLRTLILAHATKYLPNQPTPTPTR</sequence>
<name>A0A7T7M8X4_9ACTO</name>
<dbReference type="Proteomes" id="UP000595895">
    <property type="component" value="Chromosome"/>
</dbReference>
<dbReference type="RefSeq" id="WP_200275318.1">
    <property type="nucleotide sequence ID" value="NZ_CP066802.1"/>
</dbReference>
<evidence type="ECO:0000313" key="1">
    <source>
        <dbReference type="EMBL" id="QQM67055.1"/>
    </source>
</evidence>